<accession>M2XLV9</accession>
<gene>
    <name evidence="2" type="ORF">DOTSEDRAFT_25360</name>
</gene>
<dbReference type="Proteomes" id="UP000016933">
    <property type="component" value="Unassembled WGS sequence"/>
</dbReference>
<dbReference type="HOGENOM" id="CLU_3032315_0_0_1"/>
<dbReference type="EMBL" id="KB446540">
    <property type="protein sequence ID" value="EME43412.1"/>
    <property type="molecule type" value="Genomic_DNA"/>
</dbReference>
<name>M2XLV9_DOTSN</name>
<reference evidence="2 3" key="2">
    <citation type="journal article" date="2012" name="PLoS Pathog.">
        <title>Diverse lifestyles and strategies of plant pathogenesis encoded in the genomes of eighteen Dothideomycetes fungi.</title>
        <authorList>
            <person name="Ohm R.A."/>
            <person name="Feau N."/>
            <person name="Henrissat B."/>
            <person name="Schoch C.L."/>
            <person name="Horwitz B.A."/>
            <person name="Barry K.W."/>
            <person name="Condon B.J."/>
            <person name="Copeland A.C."/>
            <person name="Dhillon B."/>
            <person name="Glaser F."/>
            <person name="Hesse C.N."/>
            <person name="Kosti I."/>
            <person name="LaButti K."/>
            <person name="Lindquist E.A."/>
            <person name="Lucas S."/>
            <person name="Salamov A.A."/>
            <person name="Bradshaw R.E."/>
            <person name="Ciuffetti L."/>
            <person name="Hamelin R.C."/>
            <person name="Kema G.H.J."/>
            <person name="Lawrence C."/>
            <person name="Scott J.A."/>
            <person name="Spatafora J.W."/>
            <person name="Turgeon B.G."/>
            <person name="de Wit P.J.G.M."/>
            <person name="Zhong S."/>
            <person name="Goodwin S.B."/>
            <person name="Grigoriev I.V."/>
        </authorList>
    </citation>
    <scope>NUCLEOTIDE SEQUENCE [LARGE SCALE GENOMIC DNA]</scope>
    <source>
        <strain evidence="3">NZE10 / CBS 128990</strain>
    </source>
</reference>
<evidence type="ECO:0000256" key="1">
    <source>
        <dbReference type="SAM" id="MobiDB-lite"/>
    </source>
</evidence>
<feature type="compositionally biased region" description="Polar residues" evidence="1">
    <location>
        <begin position="43"/>
        <end position="55"/>
    </location>
</feature>
<evidence type="ECO:0000313" key="2">
    <source>
        <dbReference type="EMBL" id="EME43412.1"/>
    </source>
</evidence>
<protein>
    <submittedName>
        <fullName evidence="2">Uncharacterized protein</fullName>
    </submittedName>
</protein>
<dbReference type="AlphaFoldDB" id="M2XLV9"/>
<keyword evidence="3" id="KW-1185">Reference proteome</keyword>
<reference evidence="3" key="1">
    <citation type="journal article" date="2012" name="PLoS Genet.">
        <title>The genomes of the fungal plant pathogens Cladosporium fulvum and Dothistroma septosporum reveal adaptation to different hosts and lifestyles but also signatures of common ancestry.</title>
        <authorList>
            <person name="de Wit P.J.G.M."/>
            <person name="van der Burgt A."/>
            <person name="Oekmen B."/>
            <person name="Stergiopoulos I."/>
            <person name="Abd-Elsalam K.A."/>
            <person name="Aerts A.L."/>
            <person name="Bahkali A.H."/>
            <person name="Beenen H.G."/>
            <person name="Chettri P."/>
            <person name="Cox M.P."/>
            <person name="Datema E."/>
            <person name="de Vries R.P."/>
            <person name="Dhillon B."/>
            <person name="Ganley A.R."/>
            <person name="Griffiths S.A."/>
            <person name="Guo Y."/>
            <person name="Hamelin R.C."/>
            <person name="Henrissat B."/>
            <person name="Kabir M.S."/>
            <person name="Jashni M.K."/>
            <person name="Kema G."/>
            <person name="Klaubauf S."/>
            <person name="Lapidus A."/>
            <person name="Levasseur A."/>
            <person name="Lindquist E."/>
            <person name="Mehrabi R."/>
            <person name="Ohm R.A."/>
            <person name="Owen T.J."/>
            <person name="Salamov A."/>
            <person name="Schwelm A."/>
            <person name="Schijlen E."/>
            <person name="Sun H."/>
            <person name="van den Burg H.A."/>
            <person name="van Ham R.C.H.J."/>
            <person name="Zhang S."/>
            <person name="Goodwin S.B."/>
            <person name="Grigoriev I.V."/>
            <person name="Collemare J."/>
            <person name="Bradshaw R.E."/>
        </authorList>
    </citation>
    <scope>NUCLEOTIDE SEQUENCE [LARGE SCALE GENOMIC DNA]</scope>
    <source>
        <strain evidence="3">NZE10 / CBS 128990</strain>
    </source>
</reference>
<proteinExistence type="predicted"/>
<organism evidence="2 3">
    <name type="scientific">Dothistroma septosporum (strain NZE10 / CBS 128990)</name>
    <name type="common">Red band needle blight fungus</name>
    <name type="synonym">Mycosphaerella pini</name>
    <dbReference type="NCBI Taxonomy" id="675120"/>
    <lineage>
        <taxon>Eukaryota</taxon>
        <taxon>Fungi</taxon>
        <taxon>Dikarya</taxon>
        <taxon>Ascomycota</taxon>
        <taxon>Pezizomycotina</taxon>
        <taxon>Dothideomycetes</taxon>
        <taxon>Dothideomycetidae</taxon>
        <taxon>Mycosphaerellales</taxon>
        <taxon>Mycosphaerellaceae</taxon>
        <taxon>Dothistroma</taxon>
    </lineage>
</organism>
<sequence length="55" mass="6024">METDQDLAVATGLNGHSKAKLFAKKLLARQDPETKMMRMSHRPSISSPLRAGVTT</sequence>
<evidence type="ECO:0000313" key="3">
    <source>
        <dbReference type="Proteomes" id="UP000016933"/>
    </source>
</evidence>
<feature type="region of interest" description="Disordered" evidence="1">
    <location>
        <begin position="33"/>
        <end position="55"/>
    </location>
</feature>